<accession>A0A5C0UGQ4</accession>
<evidence type="ECO:0000313" key="10">
    <source>
        <dbReference type="Proteomes" id="UP000325155"/>
    </source>
</evidence>
<feature type="active site" description="Proton donor/acceptor" evidence="5">
    <location>
        <position position="141"/>
    </location>
</feature>
<dbReference type="AlphaFoldDB" id="A0A5C0UGQ4"/>
<feature type="binding site" evidence="6">
    <location>
        <position position="143"/>
    </location>
    <ligand>
        <name>Mg(2+)</name>
        <dbReference type="ChEBI" id="CHEBI:18420"/>
        <label>1</label>
    </ligand>
</feature>
<evidence type="ECO:0000256" key="3">
    <source>
        <dbReference type="ARBA" id="ARBA00022801"/>
    </source>
</evidence>
<comment type="similarity">
    <text evidence="1">Belongs to the DNA repair enzymes AP/ExoA family.</text>
</comment>
<feature type="binding site" evidence="6">
    <location>
        <position position="141"/>
    </location>
    <ligand>
        <name>Mg(2+)</name>
        <dbReference type="ChEBI" id="CHEBI:18420"/>
        <label>1</label>
    </ligand>
</feature>
<keyword evidence="10" id="KW-1185">Reference proteome</keyword>
<feature type="site" description="Important for catalytic activity" evidence="7">
    <location>
        <position position="207"/>
    </location>
</feature>
<dbReference type="PANTHER" id="PTHR43250">
    <property type="entry name" value="EXODEOXYRIBONUCLEASE III"/>
    <property type="match status" value="1"/>
</dbReference>
<dbReference type="KEGG" id="cip:FZC35_02445"/>
<feature type="binding site" evidence="6">
    <location>
        <position position="37"/>
    </location>
    <ligand>
        <name>Mg(2+)</name>
        <dbReference type="ChEBI" id="CHEBI:18420"/>
        <label>1</label>
    </ligand>
</feature>
<feature type="site" description="Transition state stabilizer" evidence="7">
    <location>
        <position position="143"/>
    </location>
</feature>
<keyword evidence="3" id="KW-0378">Hydrolase</keyword>
<evidence type="ECO:0000256" key="1">
    <source>
        <dbReference type="ARBA" id="ARBA00007092"/>
    </source>
</evidence>
<dbReference type="InterPro" id="IPR004808">
    <property type="entry name" value="AP_endonuc_1"/>
</dbReference>
<reference evidence="9 10" key="1">
    <citation type="submission" date="2019-08" db="EMBL/GenBank/DDBJ databases">
        <title>Highly reduced genomes of protist endosymbionts show evolutionary convergence.</title>
        <authorList>
            <person name="George E."/>
            <person name="Husnik F."/>
            <person name="Tashyreva D."/>
            <person name="Prokopchuk G."/>
            <person name="Horak A."/>
            <person name="Kwong W.K."/>
            <person name="Lukes J."/>
            <person name="Keeling P.J."/>
        </authorList>
    </citation>
    <scope>NUCLEOTIDE SEQUENCE [LARGE SCALE GENOMIC DNA]</scope>
    <source>
        <strain evidence="9">1605</strain>
    </source>
</reference>
<evidence type="ECO:0000256" key="2">
    <source>
        <dbReference type="ARBA" id="ARBA00022723"/>
    </source>
</evidence>
<dbReference type="OrthoDB" id="9803914at2"/>
<evidence type="ECO:0000259" key="8">
    <source>
        <dbReference type="Pfam" id="PF03372"/>
    </source>
</evidence>
<feature type="site" description="Interaction with DNA substrate" evidence="7">
    <location>
        <position position="233"/>
    </location>
</feature>
<evidence type="ECO:0000256" key="5">
    <source>
        <dbReference type="PIRSR" id="PIRSR604808-1"/>
    </source>
</evidence>
<organism evidence="9 10">
    <name type="scientific">Candidatus Cytomitobacter indipagum</name>
    <dbReference type="NCBI Taxonomy" id="2601575"/>
    <lineage>
        <taxon>Bacteria</taxon>
        <taxon>Pseudomonadati</taxon>
        <taxon>Pseudomonadota</taxon>
        <taxon>Alphaproteobacteria</taxon>
        <taxon>Holosporales</taxon>
        <taxon>Holosporaceae</taxon>
        <taxon>Candidatus Cytomitobacter</taxon>
    </lineage>
</organism>
<dbReference type="PROSITE" id="PS00726">
    <property type="entry name" value="AP_NUCLEASE_F1_1"/>
    <property type="match status" value="1"/>
</dbReference>
<sequence>MINMKIVTWNVNSVRVRLPLIEQLIAEENPDVILLQETKCMNEFFPKDFFESHNYHLAIHGQKTYNGVAIISKYPIENVKWDLDDSTEARYIEGFTNGHYVVSAYVPCGNKSDEAYKYKQEFLGSIASRWKGEESAIIGGDFNVAMSDDDMQTPAKWIGSVLCTDEVRNGMQKVFDAEFDDCHEISDGKNDFTWWDYRRPNEGLRIDYILSKNVSGKLKTLQHYRKMERPSDHVPVMFEI</sequence>
<evidence type="ECO:0000256" key="6">
    <source>
        <dbReference type="PIRSR" id="PIRSR604808-2"/>
    </source>
</evidence>
<dbReference type="PROSITE" id="PS51435">
    <property type="entry name" value="AP_NUCLEASE_F1_4"/>
    <property type="match status" value="1"/>
</dbReference>
<dbReference type="InterPro" id="IPR036691">
    <property type="entry name" value="Endo/exonu/phosph_ase_sf"/>
</dbReference>
<feature type="active site" evidence="5">
    <location>
        <position position="105"/>
    </location>
</feature>
<dbReference type="InterPro" id="IPR020847">
    <property type="entry name" value="AP_endonuclease_F1_BS"/>
</dbReference>
<dbReference type="GO" id="GO:0004519">
    <property type="term" value="F:endonuclease activity"/>
    <property type="evidence" value="ECO:0007669"/>
    <property type="project" value="InterPro"/>
</dbReference>
<keyword evidence="6" id="KW-0464">Manganese</keyword>
<dbReference type="GO" id="GO:0006281">
    <property type="term" value="P:DNA repair"/>
    <property type="evidence" value="ECO:0007669"/>
    <property type="project" value="InterPro"/>
</dbReference>
<dbReference type="Gene3D" id="3.60.10.10">
    <property type="entry name" value="Endonuclease/exonuclease/phosphatase"/>
    <property type="match status" value="1"/>
</dbReference>
<evidence type="ECO:0000256" key="4">
    <source>
        <dbReference type="ARBA" id="ARBA00022842"/>
    </source>
</evidence>
<comment type="cofactor">
    <cofactor evidence="6">
        <name>Mg(2+)</name>
        <dbReference type="ChEBI" id="CHEBI:18420"/>
    </cofactor>
    <cofactor evidence="6">
        <name>Mn(2+)</name>
        <dbReference type="ChEBI" id="CHEBI:29035"/>
    </cofactor>
    <text evidence="6">Probably binds two magnesium or manganese ions per subunit.</text>
</comment>
<dbReference type="GO" id="GO:0003677">
    <property type="term" value="F:DNA binding"/>
    <property type="evidence" value="ECO:0007669"/>
    <property type="project" value="InterPro"/>
</dbReference>
<protein>
    <submittedName>
        <fullName evidence="9">Exodeoxyribonuclease III</fullName>
    </submittedName>
</protein>
<dbReference type="NCBIfam" id="TIGR00633">
    <property type="entry name" value="xth"/>
    <property type="match status" value="1"/>
</dbReference>
<dbReference type="SUPFAM" id="SSF56219">
    <property type="entry name" value="DNase I-like"/>
    <property type="match status" value="1"/>
</dbReference>
<feature type="active site" description="Proton acceptor" evidence="5">
    <location>
        <position position="233"/>
    </location>
</feature>
<gene>
    <name evidence="9" type="ORF">FZC35_02445</name>
</gene>
<evidence type="ECO:0000313" key="9">
    <source>
        <dbReference type="EMBL" id="QEK38214.1"/>
    </source>
</evidence>
<dbReference type="InterPro" id="IPR037493">
    <property type="entry name" value="ExoIII-like"/>
</dbReference>
<dbReference type="Proteomes" id="UP000325155">
    <property type="component" value="Chromosome"/>
</dbReference>
<feature type="binding site" evidence="6">
    <location>
        <position position="232"/>
    </location>
    <ligand>
        <name>Mg(2+)</name>
        <dbReference type="ChEBI" id="CHEBI:18420"/>
        <label>1</label>
    </ligand>
</feature>
<keyword evidence="4 6" id="KW-0460">Magnesium</keyword>
<name>A0A5C0UGQ4_9PROT</name>
<evidence type="ECO:0000256" key="7">
    <source>
        <dbReference type="PIRSR" id="PIRSR604808-3"/>
    </source>
</evidence>
<dbReference type="GO" id="GO:0008311">
    <property type="term" value="F:double-stranded DNA 3'-5' DNA exonuclease activity"/>
    <property type="evidence" value="ECO:0007669"/>
    <property type="project" value="InterPro"/>
</dbReference>
<dbReference type="EMBL" id="CP043315">
    <property type="protein sequence ID" value="QEK38214.1"/>
    <property type="molecule type" value="Genomic_DNA"/>
</dbReference>
<feature type="domain" description="Endonuclease/exonuclease/phosphatase" evidence="8">
    <location>
        <begin position="7"/>
        <end position="233"/>
    </location>
</feature>
<dbReference type="PANTHER" id="PTHR43250:SF2">
    <property type="entry name" value="EXODEOXYRIBONUCLEASE III"/>
    <property type="match status" value="1"/>
</dbReference>
<proteinExistence type="inferred from homology"/>
<dbReference type="Pfam" id="PF03372">
    <property type="entry name" value="Exo_endo_phos"/>
    <property type="match status" value="1"/>
</dbReference>
<feature type="binding site" evidence="6">
    <location>
        <position position="10"/>
    </location>
    <ligand>
        <name>Mg(2+)</name>
        <dbReference type="ChEBI" id="CHEBI:18420"/>
        <label>1</label>
    </ligand>
</feature>
<dbReference type="GO" id="GO:0046872">
    <property type="term" value="F:metal ion binding"/>
    <property type="evidence" value="ECO:0007669"/>
    <property type="project" value="UniProtKB-KW"/>
</dbReference>
<dbReference type="InterPro" id="IPR005135">
    <property type="entry name" value="Endo/exonuclease/phosphatase"/>
</dbReference>
<feature type="binding site" evidence="6">
    <location>
        <position position="233"/>
    </location>
    <ligand>
        <name>Mg(2+)</name>
        <dbReference type="ChEBI" id="CHEBI:18420"/>
        <label>1</label>
    </ligand>
</feature>
<keyword evidence="2 6" id="KW-0479">Metal-binding</keyword>